<comment type="subcellular location">
    <subcellularLocation>
        <location evidence="1">Cell outer membrane</location>
        <topology evidence="1">Lipid-anchor</topology>
    </subcellularLocation>
</comment>
<dbReference type="GO" id="GO:0009279">
    <property type="term" value="C:cell outer membrane"/>
    <property type="evidence" value="ECO:0007669"/>
    <property type="project" value="UniProtKB-SubCell"/>
</dbReference>
<dbReference type="AlphaFoldDB" id="A0A9Y2F5B9"/>
<feature type="chain" id="PRO_5041000227" description="17 kDa surface antigen" evidence="5">
    <location>
        <begin position="28"/>
        <end position="155"/>
    </location>
</feature>
<evidence type="ECO:0000256" key="4">
    <source>
        <dbReference type="ARBA" id="ARBA00023288"/>
    </source>
</evidence>
<feature type="signal peptide" evidence="5">
    <location>
        <begin position="1"/>
        <end position="27"/>
    </location>
</feature>
<dbReference type="RefSeq" id="WP_285974963.1">
    <property type="nucleotide sequence ID" value="NZ_CP127221.1"/>
</dbReference>
<dbReference type="Proteomes" id="UP001231445">
    <property type="component" value="Chromosome"/>
</dbReference>
<dbReference type="InterPro" id="IPR008816">
    <property type="entry name" value="Gly_zipper_2TM_dom"/>
</dbReference>
<dbReference type="KEGG" id="arue:QQX03_06560"/>
<sequence>MTVKTGKKFTPIAAAGMAFAVSAPTQAADVPSAAPLASSQYAHVEVLGETTAEHKRKRHPHHARGHAYGHRNHYDDRGYYGELVYRDTRIWRGRDGSYYCRKENGTTGLLIGAGVGALAVNELAGRGDRTFGTLLGAVGGALLGREIDRSNSRCR</sequence>
<proteinExistence type="inferred from homology"/>
<evidence type="ECO:0000313" key="7">
    <source>
        <dbReference type="EMBL" id="WIW94647.1"/>
    </source>
</evidence>
<keyword evidence="5" id="KW-0732">Signal</keyword>
<protein>
    <recommendedName>
        <fullName evidence="3">17 kDa surface antigen</fullName>
    </recommendedName>
</protein>
<evidence type="ECO:0000313" key="8">
    <source>
        <dbReference type="Proteomes" id="UP001231445"/>
    </source>
</evidence>
<name>A0A9Y2F5B9_9SPHN</name>
<comment type="similarity">
    <text evidence="2">Belongs to the rickettsiale 17 kDa surface antigen family.</text>
</comment>
<gene>
    <name evidence="7" type="ORF">QQX03_06560</name>
</gene>
<evidence type="ECO:0000256" key="5">
    <source>
        <dbReference type="SAM" id="SignalP"/>
    </source>
</evidence>
<dbReference type="EMBL" id="CP127221">
    <property type="protein sequence ID" value="WIW94647.1"/>
    <property type="molecule type" value="Genomic_DNA"/>
</dbReference>
<keyword evidence="8" id="KW-1185">Reference proteome</keyword>
<accession>A0A9Y2F5B9</accession>
<evidence type="ECO:0000259" key="6">
    <source>
        <dbReference type="Pfam" id="PF05433"/>
    </source>
</evidence>
<dbReference type="Pfam" id="PF05433">
    <property type="entry name" value="Rick_17kDa_Anti"/>
    <property type="match status" value="1"/>
</dbReference>
<feature type="domain" description="Glycine zipper 2TM" evidence="6">
    <location>
        <begin position="108"/>
        <end position="147"/>
    </location>
</feature>
<keyword evidence="4" id="KW-0449">Lipoprotein</keyword>
<reference evidence="7 8" key="1">
    <citation type="submission" date="2023-06" db="EMBL/GenBank/DDBJ databases">
        <title>Altererythrobacter rubellus NBRC 112769 genome.</title>
        <authorList>
            <person name="Zhang K."/>
        </authorList>
    </citation>
    <scope>NUCLEOTIDE SEQUENCE [LARGE SCALE GENOMIC DNA]</scope>
    <source>
        <strain evidence="7 8">NBRC 112769</strain>
    </source>
</reference>
<evidence type="ECO:0000256" key="1">
    <source>
        <dbReference type="ARBA" id="ARBA00004459"/>
    </source>
</evidence>
<evidence type="ECO:0000256" key="2">
    <source>
        <dbReference type="ARBA" id="ARBA00008681"/>
    </source>
</evidence>
<organism evidence="7 8">
    <name type="scientific">Altererythrobacter rubellus</name>
    <dbReference type="NCBI Taxonomy" id="2173831"/>
    <lineage>
        <taxon>Bacteria</taxon>
        <taxon>Pseudomonadati</taxon>
        <taxon>Pseudomonadota</taxon>
        <taxon>Alphaproteobacteria</taxon>
        <taxon>Sphingomonadales</taxon>
        <taxon>Erythrobacteraceae</taxon>
        <taxon>Altererythrobacter</taxon>
    </lineage>
</organism>
<evidence type="ECO:0000256" key="3">
    <source>
        <dbReference type="ARBA" id="ARBA00015281"/>
    </source>
</evidence>